<name>A0ABS4BTB2_9FLAO</name>
<dbReference type="InterPro" id="IPR032260">
    <property type="entry name" value="DUF5060"/>
</dbReference>
<dbReference type="Pfam" id="PF16586">
    <property type="entry name" value="DUF5060"/>
    <property type="match status" value="1"/>
</dbReference>
<dbReference type="Proteomes" id="UP000670776">
    <property type="component" value="Unassembled WGS sequence"/>
</dbReference>
<keyword evidence="1" id="KW-0732">Signal</keyword>
<dbReference type="EMBL" id="JAGJCB010000006">
    <property type="protein sequence ID" value="MBP0903830.1"/>
    <property type="molecule type" value="Genomic_DNA"/>
</dbReference>
<gene>
    <name evidence="3" type="ORF">J8H85_08305</name>
</gene>
<evidence type="ECO:0000313" key="3">
    <source>
        <dbReference type="EMBL" id="MBP0903830.1"/>
    </source>
</evidence>
<sequence>MKKKMMNLNYRKVLKTKLILTAMLSWLVNSSFAANVSGELKLWHKITVNYTSQNSYSETGKINPYTDCRLDVIFTNGQKSYTVSGYFAADGDAANTGATSGNIWKIHFTPNEIGNWSYSGKFYSGKNVAASNNPTHPIEIFNGSFNVENTDKLGRDFRGKGILQYKGERYPLFDNGSRFIKAGPGDPENLLSIADFDNTPNAKHTYLEHEKDWKKGDPIWNGNKGKSIIGLMNYLADQGCNTQYFLLWTGGDDKMVWPWINPTDYLHYDVSKLEQWEILFSHMTKLGIHLHLFFHEEEIDMIMNSGNLGLETRIYFREMIARFGHHNALTWNMGEEINRGLDFQGGKDPSTKQIKSWADYISKLDCYNHPIGVHTYPPKTQNLYQPLLGHKTFHAATLQTSDTLDNINKQVKEWIDKSKKSKHPWLVSNDEQGGAATGIDPNEERMTEYRKKVLWGTLMAGGWGVEYYFGREGFTVNNFRKYEQAWREAGNAIRFFEDYVPFWEMESANNLVSHGLCLANPGDAYVIYLENGGSTYLDVGSNKISLEVKWFNPRTAGKLQNGSLIKLEGTGKLIVGDPPSEQLEDWVVIIKKF</sequence>
<feature type="chain" id="PRO_5046976270" evidence="1">
    <location>
        <begin position="34"/>
        <end position="593"/>
    </location>
</feature>
<proteinExistence type="predicted"/>
<feature type="domain" description="DUF5060" evidence="2">
    <location>
        <begin position="40"/>
        <end position="121"/>
    </location>
</feature>
<keyword evidence="4" id="KW-1185">Reference proteome</keyword>
<dbReference type="InterPro" id="IPR013783">
    <property type="entry name" value="Ig-like_fold"/>
</dbReference>
<protein>
    <submittedName>
        <fullName evidence="3">DUF5060 domain-containing protein</fullName>
    </submittedName>
</protein>
<accession>A0ABS4BTB2</accession>
<dbReference type="Gene3D" id="3.20.20.80">
    <property type="entry name" value="Glycosidases"/>
    <property type="match status" value="1"/>
</dbReference>
<dbReference type="RefSeq" id="WP_209654479.1">
    <property type="nucleotide sequence ID" value="NZ_JAGJCB010000006.1"/>
</dbReference>
<dbReference type="Gene3D" id="2.60.40.10">
    <property type="entry name" value="Immunoglobulins"/>
    <property type="match status" value="1"/>
</dbReference>
<feature type="signal peptide" evidence="1">
    <location>
        <begin position="1"/>
        <end position="33"/>
    </location>
</feature>
<evidence type="ECO:0000313" key="4">
    <source>
        <dbReference type="Proteomes" id="UP000670776"/>
    </source>
</evidence>
<evidence type="ECO:0000259" key="2">
    <source>
        <dbReference type="Pfam" id="PF16586"/>
    </source>
</evidence>
<organism evidence="3 4">
    <name type="scientific">Mariniflexile gromovii</name>
    <dbReference type="NCBI Taxonomy" id="362523"/>
    <lineage>
        <taxon>Bacteria</taxon>
        <taxon>Pseudomonadati</taxon>
        <taxon>Bacteroidota</taxon>
        <taxon>Flavobacteriia</taxon>
        <taxon>Flavobacteriales</taxon>
        <taxon>Flavobacteriaceae</taxon>
        <taxon>Mariniflexile</taxon>
    </lineage>
</organism>
<comment type="caution">
    <text evidence="3">The sequence shown here is derived from an EMBL/GenBank/DDBJ whole genome shotgun (WGS) entry which is preliminary data.</text>
</comment>
<reference evidence="3 4" key="1">
    <citation type="submission" date="2021-04" db="EMBL/GenBank/DDBJ databases">
        <title>Mariniflexile gromovii gen. nov., sp. nov., a gliding bacterium isolated from the sea urchin Strongylocentrotus intermedius.</title>
        <authorList>
            <person name="Ko S."/>
            <person name="Le V."/>
            <person name="Ahn C.-Y."/>
            <person name="Oh H.-M."/>
        </authorList>
    </citation>
    <scope>NUCLEOTIDE SEQUENCE [LARGE SCALE GENOMIC DNA]</scope>
    <source>
        <strain evidence="3 4">KCTC 12570</strain>
    </source>
</reference>
<evidence type="ECO:0000256" key="1">
    <source>
        <dbReference type="SAM" id="SignalP"/>
    </source>
</evidence>